<dbReference type="AlphaFoldDB" id="D8JPN4"/>
<feature type="chain" id="PRO_5003116081" evidence="2">
    <location>
        <begin position="22"/>
        <end position="189"/>
    </location>
</feature>
<feature type="region of interest" description="Disordered" evidence="1">
    <location>
        <begin position="99"/>
        <end position="143"/>
    </location>
</feature>
<dbReference type="STRING" id="582899.Hden_1967"/>
<evidence type="ECO:0000256" key="1">
    <source>
        <dbReference type="SAM" id="MobiDB-lite"/>
    </source>
</evidence>
<evidence type="ECO:0000313" key="3">
    <source>
        <dbReference type="EMBL" id="ADJ23768.1"/>
    </source>
</evidence>
<dbReference type="RefSeq" id="WP_013215927.1">
    <property type="nucleotide sequence ID" value="NC_014313.1"/>
</dbReference>
<dbReference type="HOGENOM" id="CLU_1501549_0_0_5"/>
<sequence precursor="true">MTKITLTLAAALLAGTTLTSAANAGGLRVGFGFPLGSFIAHSAQNSMDDGYSRRHERRRRVYEAERAPVRKAKPVSKVATAKPVAKPAPKQVITTAKLEDKLSSDPATTTEIAKTSDVTTASTTPASTPAPAATTNTTTAETAKLEKVATVDKTTTEAKSNTSETAPAKQICRRYSAAIAGLVDVPCNE</sequence>
<evidence type="ECO:0000313" key="4">
    <source>
        <dbReference type="Proteomes" id="UP000002033"/>
    </source>
</evidence>
<accession>D8JPN4</accession>
<name>D8JPN4_HYPDA</name>
<organism evidence="3 4">
    <name type="scientific">Hyphomicrobium denitrificans (strain ATCC 51888 / DSM 1869 / NCIMB 11706 / TK 0415)</name>
    <dbReference type="NCBI Taxonomy" id="582899"/>
    <lineage>
        <taxon>Bacteria</taxon>
        <taxon>Pseudomonadati</taxon>
        <taxon>Pseudomonadota</taxon>
        <taxon>Alphaproteobacteria</taxon>
        <taxon>Hyphomicrobiales</taxon>
        <taxon>Hyphomicrobiaceae</taxon>
        <taxon>Hyphomicrobium</taxon>
    </lineage>
</organism>
<dbReference type="EMBL" id="CP002083">
    <property type="protein sequence ID" value="ADJ23768.1"/>
    <property type="molecule type" value="Genomic_DNA"/>
</dbReference>
<dbReference type="OrthoDB" id="7933603at2"/>
<proteinExistence type="predicted"/>
<evidence type="ECO:0000256" key="2">
    <source>
        <dbReference type="SAM" id="SignalP"/>
    </source>
</evidence>
<dbReference type="Proteomes" id="UP000002033">
    <property type="component" value="Chromosome"/>
</dbReference>
<dbReference type="KEGG" id="hdn:Hden_1967"/>
<feature type="signal peptide" evidence="2">
    <location>
        <begin position="1"/>
        <end position="21"/>
    </location>
</feature>
<keyword evidence="2" id="KW-0732">Signal</keyword>
<protein>
    <submittedName>
        <fullName evidence="3">Uncharacterized protein</fullName>
    </submittedName>
</protein>
<keyword evidence="4" id="KW-1185">Reference proteome</keyword>
<reference evidence="4" key="1">
    <citation type="journal article" date="2011" name="J. Bacteriol.">
        <title>Genome sequences of eight morphologically diverse alphaproteobacteria.</title>
        <authorList>
            <consortium name="US DOE Joint Genome Institute"/>
            <person name="Brown P.J."/>
            <person name="Kysela D.T."/>
            <person name="Buechlein A."/>
            <person name="Hemmerich C."/>
            <person name="Brun Y.V."/>
        </authorList>
    </citation>
    <scope>NUCLEOTIDE SEQUENCE [LARGE SCALE GENOMIC DNA]</scope>
    <source>
        <strain evidence="4">ATCC 51888 / DSM 1869 / NCIB 11706 / TK 0415</strain>
    </source>
</reference>
<feature type="compositionally biased region" description="Low complexity" evidence="1">
    <location>
        <begin position="113"/>
        <end position="142"/>
    </location>
</feature>
<gene>
    <name evidence="3" type="ordered locus">Hden_1967</name>
</gene>